<dbReference type="PANTHER" id="PTHR43179">
    <property type="entry name" value="RHAMNOSYLTRANSFERASE WBBL"/>
    <property type="match status" value="1"/>
</dbReference>
<evidence type="ECO:0000256" key="1">
    <source>
        <dbReference type="ARBA" id="ARBA00006739"/>
    </source>
</evidence>
<organism evidence="5 6">
    <name type="scientific">candidate division WS5 bacterium</name>
    <dbReference type="NCBI Taxonomy" id="2093353"/>
    <lineage>
        <taxon>Bacteria</taxon>
        <taxon>candidate division WS5</taxon>
    </lineage>
</organism>
<evidence type="ECO:0000259" key="4">
    <source>
        <dbReference type="Pfam" id="PF00535"/>
    </source>
</evidence>
<comment type="caution">
    <text evidence="5">The sequence shown here is derived from an EMBL/GenBank/DDBJ whole genome shotgun (WGS) entry which is preliminary data.</text>
</comment>
<dbReference type="InterPro" id="IPR001173">
    <property type="entry name" value="Glyco_trans_2-like"/>
</dbReference>
<dbReference type="GO" id="GO:0016757">
    <property type="term" value="F:glycosyltransferase activity"/>
    <property type="evidence" value="ECO:0007669"/>
    <property type="project" value="UniProtKB-KW"/>
</dbReference>
<dbReference type="Proteomes" id="UP000285655">
    <property type="component" value="Unassembled WGS sequence"/>
</dbReference>
<evidence type="ECO:0000313" key="6">
    <source>
        <dbReference type="Proteomes" id="UP000285655"/>
    </source>
</evidence>
<dbReference type="SUPFAM" id="SSF53448">
    <property type="entry name" value="Nucleotide-diphospho-sugar transferases"/>
    <property type="match status" value="1"/>
</dbReference>
<keyword evidence="2" id="KW-0328">Glycosyltransferase</keyword>
<proteinExistence type="inferred from homology"/>
<dbReference type="PANTHER" id="PTHR43179:SF12">
    <property type="entry name" value="GALACTOFURANOSYLTRANSFERASE GLFT2"/>
    <property type="match status" value="1"/>
</dbReference>
<evidence type="ECO:0000313" key="5">
    <source>
        <dbReference type="EMBL" id="RJO60139.1"/>
    </source>
</evidence>
<dbReference type="AlphaFoldDB" id="A0A419DAH0"/>
<dbReference type="EMBL" id="QZJW01000054">
    <property type="protein sequence ID" value="RJO60139.1"/>
    <property type="molecule type" value="Genomic_DNA"/>
</dbReference>
<dbReference type="InterPro" id="IPR029044">
    <property type="entry name" value="Nucleotide-diphossugar_trans"/>
</dbReference>
<feature type="domain" description="Glycosyltransferase 2-like" evidence="4">
    <location>
        <begin position="11"/>
        <end position="179"/>
    </location>
</feature>
<evidence type="ECO:0000256" key="3">
    <source>
        <dbReference type="ARBA" id="ARBA00022679"/>
    </source>
</evidence>
<dbReference type="Gene3D" id="3.90.550.10">
    <property type="entry name" value="Spore Coat Polysaccharide Biosynthesis Protein SpsA, Chain A"/>
    <property type="match status" value="1"/>
</dbReference>
<accession>A0A419DAH0</accession>
<dbReference type="CDD" id="cd04186">
    <property type="entry name" value="GT_2_like_c"/>
    <property type="match status" value="1"/>
</dbReference>
<protein>
    <submittedName>
        <fullName evidence="5">Glycosyltransferase family 2 protein</fullName>
    </submittedName>
</protein>
<dbReference type="Pfam" id="PF00535">
    <property type="entry name" value="Glycos_transf_2"/>
    <property type="match status" value="1"/>
</dbReference>
<comment type="similarity">
    <text evidence="1">Belongs to the glycosyltransferase 2 family.</text>
</comment>
<gene>
    <name evidence="5" type="ORF">C4544_06145</name>
</gene>
<sequence length="316" mass="35955">MSEIQPYPKVSIIILHLKNIHCLIDSILSLNKISYENFDIFIVHNGPKSKILEENLASISQRITEVINTGENVGFAMGNNIGIKQALRKGGEYILLLNDDTVVSADFLDILLDAGENKPDAGMLGSKIYYFDEPRRIWFAGAYVDSGTCMITTPGSDQIDEEESFEPIESDYITGCALLIKRQTIEQIGLLDERFFLYWEDVDWGLRAQKAGYKNLVIPGAHIWHKVSTSTGGMDSVLRVYHKTRSHLLMARIHVPKMLIPLHIKFFRDIAWLLFKSHDTNRSKKARAYIAAIRDYHLGKTDKGPQWIWNDETNKG</sequence>
<keyword evidence="3 5" id="KW-0808">Transferase</keyword>
<evidence type="ECO:0000256" key="2">
    <source>
        <dbReference type="ARBA" id="ARBA00022676"/>
    </source>
</evidence>
<name>A0A419DAH0_9BACT</name>
<reference evidence="5 6" key="1">
    <citation type="journal article" date="2017" name="ISME J.">
        <title>Energy and carbon metabolisms in a deep terrestrial subsurface fluid microbial community.</title>
        <authorList>
            <person name="Momper L."/>
            <person name="Jungbluth S.P."/>
            <person name="Lee M.D."/>
            <person name="Amend J.P."/>
        </authorList>
    </citation>
    <scope>NUCLEOTIDE SEQUENCE [LARGE SCALE GENOMIC DNA]</scope>
    <source>
        <strain evidence="5">SURF_29</strain>
    </source>
</reference>